<dbReference type="FunFam" id="3.40.50.300:FF:000179">
    <property type="entry name" value="ABC transporter G family member 34"/>
    <property type="match status" value="1"/>
</dbReference>
<accession>D8SW16</accession>
<sequence>MSTDNPLWNNPLTRSSRREGTVFSRSSTRERQLNEEEALLWAALEKLPTYNRLRTSILKDVSGSRLEQVDLSKLGVEHKQRIVQTIIGIGEEDNELFLSKLRDRIDRVGLKLPEIEVRFKRLHVVAHVHVGSRALPTLWNTTLNWIEVLTHLPVSDVSQICMLQSILDMVRLVPTRKRSLTVLNNISGIIKPSRITLLLGPPGSGRTTFLLALSGKLRDDLKVTGSVTYNGHELHEFVPQRTASYTSQNDVHLGELTVRETFDFSSRCQGVGSSYEMLSELAKRERATGIKPDPDIDAFMKASAIQGQRTSIVSDYVLKILGLDICGDIFVGNDMLRGISGGQKKRVTTGEMLVGPVKAFFMDEISTGLDSSTTYQIVKCLKQSVHATSGTMVISLLQPAPETYDLFDDVILLSEGQIVYQGPRTTVLEFFEAQGFRCPERKGVADFLQEVTSRKDQSQYWALDEPYSYVSVEDFVEAFKKFSVGQRLVSELSRPFDKSTSHPAALVTEKFSLTNWELFQACLAREWLLMRRNSFLFIFKAVQISIISVIGMTVFLRTEMHHETVGDGNKYLGALFYGLLNVAFNGMAEMAMTVVYLPVFYKQRDLLFYPAWAYALPVILLKIPVSVMDSAIWTVITYYVIGFAPEASRFFKQFLLFICLHIMSLGLFRMVGALSRTIVVANTLGSFQFLLMCALGGFILSRENIPNWLTWGYWSTPLSYAQNALSANEFLAHRWQRPSNSSDTVGVAFLKSRGLFPNEYWYWIGVGALLGFGAVYNFLYIVALSYLDPFQNSRGAISEEKTKDKDISVSEASKTWDSVEGIEMALATKTGMVLPFPPLSISFSHVNYYVDMPLEMKKQGVSDDKLQLLQDITGAFRPGVLTALVGVSGAGKTTLMDVLAGRKTGGYIEGSVNISGFPKKQETFARISGYCEQNDIHSPYVTVRESITYSAWLRLSQEIDSRTRKMFVQEVLNLVELTPVQNGLVGLPGVSGLSTEQRKRLTIAVELVANPSIIFMDEPTSGLDARAAAVVMRAVRNTVKTGRTVVCTIHQPSIDIFEMFDELLLMKRGGQVIYAGPLGTNSCHLIEYLEAVEGIPKIGDGINPATWMLDVTSQTVESQLRIDFATIYKESSLYKRNEDLVEELSTPAPGSKDLYFTSTFSQTFVEQCKACLWKQYWSYWRNPQYQLVRLCFTAFVSLMFGVIFWGCGSKRDTQQDVFNVTGVLYLVVLFVGVNNAASVIPVVDIERTVYYRERAAGMYSPLPYAIAQVVIEVPYLLTQTVIFGLVVYPMVQFEWTVVKFFWFMFFSFFSFWYFTLYGMMILALSPNGQFAAIISSFFYIMWNLFSGFLIPYSQIPVWWQWYYWISPVAWTLYGLITSQLGDVKSFMQIPEQAPVRVEDFIRDRFNFRYDFLGLMAGVHVAFVILSILVFAFCIKHFNFQRR</sequence>
<dbReference type="InterPro" id="IPR003439">
    <property type="entry name" value="ABC_transporter-like_ATP-bd"/>
</dbReference>
<feature type="compositionally biased region" description="Polar residues" evidence="10">
    <location>
        <begin position="1"/>
        <end position="14"/>
    </location>
</feature>
<evidence type="ECO:0000256" key="5">
    <source>
        <dbReference type="ARBA" id="ARBA00022737"/>
    </source>
</evidence>
<protein>
    <submittedName>
        <fullName evidence="13">ATP-binding cassette transporter</fullName>
    </submittedName>
</protein>
<dbReference type="FunFam" id="3.40.50.300:FF:000059">
    <property type="entry name" value="ABC transporter G family member 40"/>
    <property type="match status" value="1"/>
</dbReference>
<proteinExistence type="inferred from homology"/>
<dbReference type="PANTHER" id="PTHR48040">
    <property type="entry name" value="PLEIOTROPIC DRUG RESISTANCE PROTEIN 1-LIKE ISOFORM X1"/>
    <property type="match status" value="1"/>
</dbReference>
<keyword evidence="8 11" id="KW-1133">Transmembrane helix</keyword>
<feature type="domain" description="ABC transporter" evidence="12">
    <location>
        <begin position="841"/>
        <end position="1093"/>
    </location>
</feature>
<feature type="transmembrane region" description="Helical" evidence="11">
    <location>
        <begin position="760"/>
        <end position="787"/>
    </location>
</feature>
<dbReference type="InterPro" id="IPR013525">
    <property type="entry name" value="ABC2_TM"/>
</dbReference>
<evidence type="ECO:0000256" key="10">
    <source>
        <dbReference type="SAM" id="MobiDB-lite"/>
    </source>
</evidence>
<evidence type="ECO:0000256" key="3">
    <source>
        <dbReference type="ARBA" id="ARBA00022448"/>
    </source>
</evidence>
<keyword evidence="7 13" id="KW-0067">ATP-binding</keyword>
<dbReference type="eggNOG" id="KOG0065">
    <property type="taxonomic scope" value="Eukaryota"/>
</dbReference>
<dbReference type="Pfam" id="PF00005">
    <property type="entry name" value="ABC_tran"/>
    <property type="match status" value="2"/>
</dbReference>
<evidence type="ECO:0000256" key="2">
    <source>
        <dbReference type="ARBA" id="ARBA00006012"/>
    </source>
</evidence>
<dbReference type="Proteomes" id="UP000001514">
    <property type="component" value="Unassembled WGS sequence"/>
</dbReference>
<feature type="domain" description="ABC transporter" evidence="12">
    <location>
        <begin position="167"/>
        <end position="440"/>
    </location>
</feature>
<keyword evidence="9 11" id="KW-0472">Membrane</keyword>
<evidence type="ECO:0000313" key="13">
    <source>
        <dbReference type="EMBL" id="EFJ11414.1"/>
    </source>
</evidence>
<dbReference type="SUPFAM" id="SSF52540">
    <property type="entry name" value="P-loop containing nucleoside triphosphate hydrolases"/>
    <property type="match status" value="2"/>
</dbReference>
<dbReference type="GO" id="GO:0016887">
    <property type="term" value="F:ATP hydrolysis activity"/>
    <property type="evidence" value="ECO:0007669"/>
    <property type="project" value="InterPro"/>
</dbReference>
<dbReference type="Pfam" id="PF01061">
    <property type="entry name" value="ABC2_membrane"/>
    <property type="match status" value="2"/>
</dbReference>
<dbReference type="GO" id="GO:0140359">
    <property type="term" value="F:ABC-type transporter activity"/>
    <property type="evidence" value="ECO:0007669"/>
    <property type="project" value="InterPro"/>
</dbReference>
<keyword evidence="4 11" id="KW-0812">Transmembrane</keyword>
<dbReference type="Pfam" id="PF14510">
    <property type="entry name" value="ABC_trans_N"/>
    <property type="match status" value="1"/>
</dbReference>
<dbReference type="SMART" id="SM00382">
    <property type="entry name" value="AAA"/>
    <property type="match status" value="2"/>
</dbReference>
<feature type="transmembrane region" description="Helical" evidence="11">
    <location>
        <begin position="1330"/>
        <end position="1349"/>
    </location>
</feature>
<evidence type="ECO:0000313" key="14">
    <source>
        <dbReference type="Proteomes" id="UP000001514"/>
    </source>
</evidence>
<dbReference type="Pfam" id="PF19055">
    <property type="entry name" value="ABC2_membrane_7"/>
    <property type="match status" value="1"/>
</dbReference>
<feature type="transmembrane region" description="Helical" evidence="11">
    <location>
        <begin position="535"/>
        <end position="556"/>
    </location>
</feature>
<dbReference type="InterPro" id="IPR029481">
    <property type="entry name" value="ABC_trans_N"/>
</dbReference>
<reference evidence="13 14" key="1">
    <citation type="journal article" date="2011" name="Science">
        <title>The Selaginella genome identifies genetic changes associated with the evolution of vascular plants.</title>
        <authorList>
            <person name="Banks J.A."/>
            <person name="Nishiyama T."/>
            <person name="Hasebe M."/>
            <person name="Bowman J.L."/>
            <person name="Gribskov M."/>
            <person name="dePamphilis C."/>
            <person name="Albert V.A."/>
            <person name="Aono N."/>
            <person name="Aoyama T."/>
            <person name="Ambrose B.A."/>
            <person name="Ashton N.W."/>
            <person name="Axtell M.J."/>
            <person name="Barker E."/>
            <person name="Barker M.S."/>
            <person name="Bennetzen J.L."/>
            <person name="Bonawitz N.D."/>
            <person name="Chapple C."/>
            <person name="Cheng C."/>
            <person name="Correa L.G."/>
            <person name="Dacre M."/>
            <person name="DeBarry J."/>
            <person name="Dreyer I."/>
            <person name="Elias M."/>
            <person name="Engstrom E.M."/>
            <person name="Estelle M."/>
            <person name="Feng L."/>
            <person name="Finet C."/>
            <person name="Floyd S.K."/>
            <person name="Frommer W.B."/>
            <person name="Fujita T."/>
            <person name="Gramzow L."/>
            <person name="Gutensohn M."/>
            <person name="Harholt J."/>
            <person name="Hattori M."/>
            <person name="Heyl A."/>
            <person name="Hirai T."/>
            <person name="Hiwatashi Y."/>
            <person name="Ishikawa M."/>
            <person name="Iwata M."/>
            <person name="Karol K.G."/>
            <person name="Koehler B."/>
            <person name="Kolukisaoglu U."/>
            <person name="Kubo M."/>
            <person name="Kurata T."/>
            <person name="Lalonde S."/>
            <person name="Li K."/>
            <person name="Li Y."/>
            <person name="Litt A."/>
            <person name="Lyons E."/>
            <person name="Manning G."/>
            <person name="Maruyama T."/>
            <person name="Michael T.P."/>
            <person name="Mikami K."/>
            <person name="Miyazaki S."/>
            <person name="Morinaga S."/>
            <person name="Murata T."/>
            <person name="Mueller-Roeber B."/>
            <person name="Nelson D.R."/>
            <person name="Obara M."/>
            <person name="Oguri Y."/>
            <person name="Olmstead R.G."/>
            <person name="Onodera N."/>
            <person name="Petersen B.L."/>
            <person name="Pils B."/>
            <person name="Prigge M."/>
            <person name="Rensing S.A."/>
            <person name="Riano-Pachon D.M."/>
            <person name="Roberts A.W."/>
            <person name="Sato Y."/>
            <person name="Scheller H.V."/>
            <person name="Schulz B."/>
            <person name="Schulz C."/>
            <person name="Shakirov E.V."/>
            <person name="Shibagaki N."/>
            <person name="Shinohara N."/>
            <person name="Shippen D.E."/>
            <person name="Soerensen I."/>
            <person name="Sotooka R."/>
            <person name="Sugimoto N."/>
            <person name="Sugita M."/>
            <person name="Sumikawa N."/>
            <person name="Tanurdzic M."/>
            <person name="Theissen G."/>
            <person name="Ulvskov P."/>
            <person name="Wakazuki S."/>
            <person name="Weng J.K."/>
            <person name="Willats W.W."/>
            <person name="Wipf D."/>
            <person name="Wolf P.G."/>
            <person name="Yang L."/>
            <person name="Zimmer A.D."/>
            <person name="Zhu Q."/>
            <person name="Mitros T."/>
            <person name="Hellsten U."/>
            <person name="Loque D."/>
            <person name="Otillar R."/>
            <person name="Salamov A."/>
            <person name="Schmutz J."/>
            <person name="Shapiro H."/>
            <person name="Lindquist E."/>
            <person name="Lucas S."/>
            <person name="Rokhsar D."/>
            <person name="Grigoriev I.V."/>
        </authorList>
    </citation>
    <scope>NUCLEOTIDE SEQUENCE [LARGE SCALE GENOMIC DNA]</scope>
</reference>
<dbReference type="Gramene" id="EFJ11414">
    <property type="protein sequence ID" value="EFJ11414"/>
    <property type="gene ID" value="SELMODRAFT_426328"/>
</dbReference>
<feature type="transmembrane region" description="Helical" evidence="11">
    <location>
        <begin position="678"/>
        <end position="700"/>
    </location>
</feature>
<feature type="transmembrane region" description="Helical" evidence="11">
    <location>
        <begin position="1411"/>
        <end position="1434"/>
    </location>
</feature>
<evidence type="ECO:0000256" key="7">
    <source>
        <dbReference type="ARBA" id="ARBA00022840"/>
    </source>
</evidence>
<dbReference type="InParanoid" id="D8SW16"/>
<feature type="transmembrane region" description="Helical" evidence="11">
    <location>
        <begin position="654"/>
        <end position="672"/>
    </location>
</feature>
<keyword evidence="14" id="KW-1185">Reference proteome</keyword>
<dbReference type="CDD" id="cd03233">
    <property type="entry name" value="ABCG_PDR_domain1"/>
    <property type="match status" value="1"/>
</dbReference>
<dbReference type="PROSITE" id="PS50893">
    <property type="entry name" value="ABC_TRANSPORTER_2"/>
    <property type="match status" value="2"/>
</dbReference>
<comment type="similarity">
    <text evidence="2">Belongs to the ABC transporter superfamily. ABCG family. PDR (TC 3.A.1.205) subfamily.</text>
</comment>
<gene>
    <name evidence="13" type="primary">SmABCG13</name>
    <name evidence="13" type="ORF">SELMODRAFT_426328</name>
</gene>
<comment type="subcellular location">
    <subcellularLocation>
        <location evidence="1">Membrane</location>
        <topology evidence="1">Multi-pass membrane protein</topology>
    </subcellularLocation>
</comment>
<evidence type="ECO:0000256" key="6">
    <source>
        <dbReference type="ARBA" id="ARBA00022741"/>
    </source>
</evidence>
<dbReference type="InterPro" id="IPR034003">
    <property type="entry name" value="ABCG_PDR_2"/>
</dbReference>
<dbReference type="PANTHER" id="PTHR48040:SF35">
    <property type="entry name" value="ABC TRANSPORTER G FAMILY MEMBER 39-LIKE"/>
    <property type="match status" value="1"/>
</dbReference>
<dbReference type="KEGG" id="smo:SELMODRAFT_426328"/>
<dbReference type="InterPro" id="IPR003593">
    <property type="entry name" value="AAA+_ATPase"/>
</dbReference>
<feature type="transmembrane region" description="Helical" evidence="11">
    <location>
        <begin position="1217"/>
        <end position="1242"/>
    </location>
</feature>
<keyword evidence="6" id="KW-0547">Nucleotide-binding</keyword>
<dbReference type="EMBL" id="GL377647">
    <property type="protein sequence ID" value="EFJ11414.1"/>
    <property type="molecule type" value="Genomic_DNA"/>
</dbReference>
<feature type="transmembrane region" description="Helical" evidence="11">
    <location>
        <begin position="1262"/>
        <end position="1288"/>
    </location>
</feature>
<dbReference type="InterPro" id="IPR043926">
    <property type="entry name" value="ABCG_dom"/>
</dbReference>
<dbReference type="InterPro" id="IPR027417">
    <property type="entry name" value="P-loop_NTPase"/>
</dbReference>
<feature type="transmembrane region" description="Helical" evidence="11">
    <location>
        <begin position="576"/>
        <end position="599"/>
    </location>
</feature>
<evidence type="ECO:0000256" key="1">
    <source>
        <dbReference type="ARBA" id="ARBA00004141"/>
    </source>
</evidence>
<feature type="transmembrane region" description="Helical" evidence="11">
    <location>
        <begin position="1300"/>
        <end position="1324"/>
    </location>
</feature>
<evidence type="ECO:0000256" key="11">
    <source>
        <dbReference type="SAM" id="Phobius"/>
    </source>
</evidence>
<dbReference type="GO" id="GO:0005524">
    <property type="term" value="F:ATP binding"/>
    <property type="evidence" value="ECO:0007669"/>
    <property type="project" value="UniProtKB-KW"/>
</dbReference>
<dbReference type="InterPro" id="IPR013581">
    <property type="entry name" value="PDR_assoc"/>
</dbReference>
<evidence type="ECO:0000256" key="9">
    <source>
        <dbReference type="ARBA" id="ARBA00023136"/>
    </source>
</evidence>
<name>D8SW16_SELML</name>
<organism evidence="14">
    <name type="scientific">Selaginella moellendorffii</name>
    <name type="common">Spikemoss</name>
    <dbReference type="NCBI Taxonomy" id="88036"/>
    <lineage>
        <taxon>Eukaryota</taxon>
        <taxon>Viridiplantae</taxon>
        <taxon>Streptophyta</taxon>
        <taxon>Embryophyta</taxon>
        <taxon>Tracheophyta</taxon>
        <taxon>Lycopodiopsida</taxon>
        <taxon>Selaginellales</taxon>
        <taxon>Selaginellaceae</taxon>
        <taxon>Selaginella</taxon>
    </lineage>
</organism>
<evidence type="ECO:0000259" key="12">
    <source>
        <dbReference type="PROSITE" id="PS50893"/>
    </source>
</evidence>
<dbReference type="Pfam" id="PF08370">
    <property type="entry name" value="PDR_assoc"/>
    <property type="match status" value="1"/>
</dbReference>
<keyword evidence="3" id="KW-0813">Transport</keyword>
<dbReference type="GO" id="GO:0016020">
    <property type="term" value="C:membrane"/>
    <property type="evidence" value="ECO:0007669"/>
    <property type="project" value="UniProtKB-SubCell"/>
</dbReference>
<feature type="transmembrane region" description="Helical" evidence="11">
    <location>
        <begin position="1187"/>
        <end position="1205"/>
    </location>
</feature>
<dbReference type="CDD" id="cd03232">
    <property type="entry name" value="ABCG_PDR_domain2"/>
    <property type="match status" value="1"/>
</dbReference>
<dbReference type="InterPro" id="IPR034001">
    <property type="entry name" value="ABCG_PDR_1"/>
</dbReference>
<feature type="region of interest" description="Disordered" evidence="10">
    <location>
        <begin position="1"/>
        <end position="29"/>
    </location>
</feature>
<feature type="transmembrane region" description="Helical" evidence="11">
    <location>
        <begin position="1361"/>
        <end position="1380"/>
    </location>
</feature>
<evidence type="ECO:0000256" key="4">
    <source>
        <dbReference type="ARBA" id="ARBA00022692"/>
    </source>
</evidence>
<evidence type="ECO:0000256" key="8">
    <source>
        <dbReference type="ARBA" id="ARBA00022989"/>
    </source>
</evidence>
<dbReference type="Gene3D" id="3.40.50.300">
    <property type="entry name" value="P-loop containing nucleotide triphosphate hydrolases"/>
    <property type="match status" value="2"/>
</dbReference>
<keyword evidence="5" id="KW-0677">Repeat</keyword>
<dbReference type="HOGENOM" id="CLU_000604_35_6_1"/>